<dbReference type="EMBL" id="CM039432">
    <property type="protein sequence ID" value="KAI4334007.1"/>
    <property type="molecule type" value="Genomic_DNA"/>
</dbReference>
<proteinExistence type="predicted"/>
<protein>
    <submittedName>
        <fullName evidence="1">Uncharacterized protein</fullName>
    </submittedName>
</protein>
<name>A0ACB9NDK2_BAUVA</name>
<sequence length="669" mass="73964">MVKFFSELPVDDPHEDSKLNNSKDSHETIETQVNDFSLADSFFDFDSIEDYFEDKLTADMAAQENSNVEVEDKSNKIVKDECSEETTVLDQQMLTGSESIFGFTSCHKESESVGSTSLVKIEAGESEKLGTSSCTIEDGLGKISLVGSSQRSVIIDRKSEILIDEHENESSESESADPSSPSSSSSHHTDSDSGSTSSDDTEDDKDDNEEEEKGKENTEHNDVEIEEGEIRDFAGENLVTETTTASTDEEDVEKMVSWSGINDDDVDDFDDEDEDGSRHATKGPIRSKNELEVLPPVPSVDITLQPHHQMLAVGVVMSILGAQVIVEGVEKHDPLNEGSILWITESRRPLGLVDEIFGPVKNPYYVVRYNSENEIPEGIHVGSKISFVPEFADHVLNNKDLYKKGYDASGANDEEMTDEEMFSDDEKEAELARSLRMTKRGINDQNPRKMRNNRKKVPQKEGVVPTYPVGPAATSSGHGNCSTFLGTGQGTLVPPFQPATAGLNPLTNGIWTNWTFPQPQSSMFPNALTSMFLQENTQNSYQLPVPGIPFQQQVNLAQASLPTTILPGMQPNIYRQPMFPPGLVNQNQMTFGLSPHPAQMQPPLCAEQGFLSNEWLERNNNPQMQPPPHMHSGTNPACPCAPHQFRRGKPTNRGRKAFHRGGRKGWRPA</sequence>
<dbReference type="Proteomes" id="UP000828941">
    <property type="component" value="Chromosome 7"/>
</dbReference>
<accession>A0ACB9NDK2</accession>
<organism evidence="1 2">
    <name type="scientific">Bauhinia variegata</name>
    <name type="common">Purple orchid tree</name>
    <name type="synonym">Phanera variegata</name>
    <dbReference type="NCBI Taxonomy" id="167791"/>
    <lineage>
        <taxon>Eukaryota</taxon>
        <taxon>Viridiplantae</taxon>
        <taxon>Streptophyta</taxon>
        <taxon>Embryophyta</taxon>
        <taxon>Tracheophyta</taxon>
        <taxon>Spermatophyta</taxon>
        <taxon>Magnoliopsida</taxon>
        <taxon>eudicotyledons</taxon>
        <taxon>Gunneridae</taxon>
        <taxon>Pentapetalae</taxon>
        <taxon>rosids</taxon>
        <taxon>fabids</taxon>
        <taxon>Fabales</taxon>
        <taxon>Fabaceae</taxon>
        <taxon>Cercidoideae</taxon>
        <taxon>Cercideae</taxon>
        <taxon>Bauhiniinae</taxon>
        <taxon>Bauhinia</taxon>
    </lineage>
</organism>
<comment type="caution">
    <text evidence="1">The sequence shown here is derived from an EMBL/GenBank/DDBJ whole genome shotgun (WGS) entry which is preliminary data.</text>
</comment>
<evidence type="ECO:0000313" key="1">
    <source>
        <dbReference type="EMBL" id="KAI4334007.1"/>
    </source>
</evidence>
<keyword evidence="2" id="KW-1185">Reference proteome</keyword>
<evidence type="ECO:0000313" key="2">
    <source>
        <dbReference type="Proteomes" id="UP000828941"/>
    </source>
</evidence>
<reference evidence="1 2" key="1">
    <citation type="journal article" date="2022" name="DNA Res.">
        <title>Chromosomal-level genome assembly of the orchid tree Bauhinia variegata (Leguminosae; Cercidoideae) supports the allotetraploid origin hypothesis of Bauhinia.</title>
        <authorList>
            <person name="Zhong Y."/>
            <person name="Chen Y."/>
            <person name="Zheng D."/>
            <person name="Pang J."/>
            <person name="Liu Y."/>
            <person name="Luo S."/>
            <person name="Meng S."/>
            <person name="Qian L."/>
            <person name="Wei D."/>
            <person name="Dai S."/>
            <person name="Zhou R."/>
        </authorList>
    </citation>
    <scope>NUCLEOTIDE SEQUENCE [LARGE SCALE GENOMIC DNA]</scope>
    <source>
        <strain evidence="1">BV-YZ2020</strain>
    </source>
</reference>
<gene>
    <name evidence="1" type="ORF">L6164_018750</name>
</gene>